<feature type="domain" description="HNH nuclease" evidence="1">
    <location>
        <begin position="113"/>
        <end position="164"/>
    </location>
</feature>
<dbReference type="GO" id="GO:0008270">
    <property type="term" value="F:zinc ion binding"/>
    <property type="evidence" value="ECO:0007669"/>
    <property type="project" value="InterPro"/>
</dbReference>
<dbReference type="EMBL" id="LAZR01032305">
    <property type="protein sequence ID" value="KKL51279.1"/>
    <property type="molecule type" value="Genomic_DNA"/>
</dbReference>
<dbReference type="InterPro" id="IPR003615">
    <property type="entry name" value="HNH_nuc"/>
</dbReference>
<proteinExistence type="predicted"/>
<comment type="caution">
    <text evidence="2">The sequence shown here is derived from an EMBL/GenBank/DDBJ whole genome shotgun (WGS) entry which is preliminary data.</text>
</comment>
<accession>A0A0F9CQ44</accession>
<dbReference type="GO" id="GO:0003676">
    <property type="term" value="F:nucleic acid binding"/>
    <property type="evidence" value="ECO:0007669"/>
    <property type="project" value="InterPro"/>
</dbReference>
<evidence type="ECO:0000259" key="1">
    <source>
        <dbReference type="SMART" id="SM00507"/>
    </source>
</evidence>
<protein>
    <recommendedName>
        <fullName evidence="1">HNH nuclease domain-containing protein</fullName>
    </recommendedName>
</protein>
<name>A0A0F9CQ44_9ZZZZ</name>
<evidence type="ECO:0000313" key="2">
    <source>
        <dbReference type="EMBL" id="KKL51279.1"/>
    </source>
</evidence>
<sequence length="183" mass="20950">MAEPITLTYDKTLYKKCIKCRAWKPRAEIEIEGGENVLKGFGDHDTSSDGLQSICFTCKNVANVASRKRNVPARIRHHTATRCLTQLGEYAPKEFTKNLEDYLGYKITALVKHLRADLKEREGPKRQLRDALNEGYHIDHIIPLFEGGSTDKENTQTLCANCHRLKTFKEQKRAGFHFTKTQL</sequence>
<dbReference type="Pfam" id="PF01844">
    <property type="entry name" value="HNH"/>
    <property type="match status" value="1"/>
</dbReference>
<dbReference type="AlphaFoldDB" id="A0A0F9CQ44"/>
<dbReference type="GO" id="GO:0004519">
    <property type="term" value="F:endonuclease activity"/>
    <property type="evidence" value="ECO:0007669"/>
    <property type="project" value="InterPro"/>
</dbReference>
<reference evidence="2" key="1">
    <citation type="journal article" date="2015" name="Nature">
        <title>Complex archaea that bridge the gap between prokaryotes and eukaryotes.</title>
        <authorList>
            <person name="Spang A."/>
            <person name="Saw J.H."/>
            <person name="Jorgensen S.L."/>
            <person name="Zaremba-Niedzwiedzka K."/>
            <person name="Martijn J."/>
            <person name="Lind A.E."/>
            <person name="van Eijk R."/>
            <person name="Schleper C."/>
            <person name="Guy L."/>
            <person name="Ettema T.J."/>
        </authorList>
    </citation>
    <scope>NUCLEOTIDE SEQUENCE</scope>
</reference>
<dbReference type="Gene3D" id="1.10.30.50">
    <property type="match status" value="1"/>
</dbReference>
<dbReference type="InterPro" id="IPR002711">
    <property type="entry name" value="HNH"/>
</dbReference>
<dbReference type="CDD" id="cd00085">
    <property type="entry name" value="HNHc"/>
    <property type="match status" value="1"/>
</dbReference>
<gene>
    <name evidence="2" type="ORF">LCGC14_2297070</name>
</gene>
<organism evidence="2">
    <name type="scientific">marine sediment metagenome</name>
    <dbReference type="NCBI Taxonomy" id="412755"/>
    <lineage>
        <taxon>unclassified sequences</taxon>
        <taxon>metagenomes</taxon>
        <taxon>ecological metagenomes</taxon>
    </lineage>
</organism>
<dbReference type="SMART" id="SM00507">
    <property type="entry name" value="HNHc"/>
    <property type="match status" value="1"/>
</dbReference>